<protein>
    <recommendedName>
        <fullName evidence="4 10">Endo-1,4-beta-xylanase</fullName>
        <ecNumber evidence="4 10">3.2.1.8</ecNumber>
    </recommendedName>
</protein>
<name>A0A2B7Y6M6_POLH7</name>
<dbReference type="EC" id="3.2.1.8" evidence="4 10"/>
<evidence type="ECO:0000256" key="2">
    <source>
        <dbReference type="ARBA" id="ARBA00004851"/>
    </source>
</evidence>
<dbReference type="PROSITE" id="PS51761">
    <property type="entry name" value="GH11_3"/>
    <property type="match status" value="1"/>
</dbReference>
<comment type="caution">
    <text evidence="14">The sequence shown here is derived from an EMBL/GenBank/DDBJ whole genome shotgun (WGS) entry which is preliminary data.</text>
</comment>
<reference evidence="14 15" key="1">
    <citation type="submission" date="2017-10" db="EMBL/GenBank/DDBJ databases">
        <title>Comparative genomics in systemic dimorphic fungi from Ajellomycetaceae.</title>
        <authorList>
            <person name="Munoz J.F."/>
            <person name="Mcewen J.G."/>
            <person name="Clay O.K."/>
            <person name="Cuomo C.A."/>
        </authorList>
    </citation>
    <scope>NUCLEOTIDE SEQUENCE [LARGE SCALE GENOMIC DNA]</scope>
    <source>
        <strain evidence="14 15">UAMH7299</strain>
    </source>
</reference>
<keyword evidence="5 10" id="KW-0858">Xylan degradation</keyword>
<evidence type="ECO:0000256" key="11">
    <source>
        <dbReference type="RuleBase" id="RU362015"/>
    </source>
</evidence>
<evidence type="ECO:0000256" key="10">
    <source>
        <dbReference type="PROSITE-ProRule" id="PRU01097"/>
    </source>
</evidence>
<dbReference type="PRINTS" id="PR00911">
    <property type="entry name" value="GLHYDRLASE11"/>
</dbReference>
<evidence type="ECO:0000256" key="3">
    <source>
        <dbReference type="ARBA" id="ARBA00007792"/>
    </source>
</evidence>
<accession>A0A2B7Y6M6</accession>
<keyword evidence="15" id="KW-1185">Reference proteome</keyword>
<sequence>MVAILSTLLLAASVVSGVVAAPSEYKGMLGLYQDLAKRDSGDISKRQQVEPGQGTHDGFFYSYWTDGGGSVTFTNGPGGQYSVNWQNTGNFVGGKGWNPGASRSISYSATWNPSGNSYLAVYGWTQNPLIEYYVVESFSTYNPSTGAQKLGEIQSDGGTYEIYKTTRYNQPSIEGTATFDQFWSIRTQHRTSGTVTIQNHFNAWAQAGLQLGNHNYQIVATEGYQSSGSASVTVQGP</sequence>
<feature type="active site" description="Proton donor" evidence="10">
    <location>
        <position position="222"/>
    </location>
</feature>
<keyword evidence="7 10" id="KW-0119">Carbohydrate metabolism</keyword>
<dbReference type="InterPro" id="IPR018208">
    <property type="entry name" value="GH11_AS_1"/>
</dbReference>
<evidence type="ECO:0000256" key="4">
    <source>
        <dbReference type="ARBA" id="ARBA00012590"/>
    </source>
</evidence>
<dbReference type="SUPFAM" id="SSF49899">
    <property type="entry name" value="Concanavalin A-like lectins/glucanases"/>
    <property type="match status" value="1"/>
</dbReference>
<dbReference type="Pfam" id="PF00457">
    <property type="entry name" value="Glyco_hydro_11"/>
    <property type="match status" value="1"/>
</dbReference>
<dbReference type="PROSITE" id="PS00776">
    <property type="entry name" value="GH11_1"/>
    <property type="match status" value="1"/>
</dbReference>
<evidence type="ECO:0000313" key="15">
    <source>
        <dbReference type="Proteomes" id="UP000224634"/>
    </source>
</evidence>
<dbReference type="PANTHER" id="PTHR46828">
    <property type="entry name" value="ENDO-1,4-BETA-XYLANASE A-RELATED"/>
    <property type="match status" value="1"/>
</dbReference>
<keyword evidence="8 10" id="KW-0326">Glycosidase</keyword>
<dbReference type="InterPro" id="IPR033119">
    <property type="entry name" value="GH11_AS_2"/>
</dbReference>
<dbReference type="EMBL" id="PDNA01000071">
    <property type="protein sequence ID" value="PGH16759.1"/>
    <property type="molecule type" value="Genomic_DNA"/>
</dbReference>
<organism evidence="14 15">
    <name type="scientific">Polytolypa hystricis (strain UAMH7299)</name>
    <dbReference type="NCBI Taxonomy" id="1447883"/>
    <lineage>
        <taxon>Eukaryota</taxon>
        <taxon>Fungi</taxon>
        <taxon>Dikarya</taxon>
        <taxon>Ascomycota</taxon>
        <taxon>Pezizomycotina</taxon>
        <taxon>Eurotiomycetes</taxon>
        <taxon>Eurotiomycetidae</taxon>
        <taxon>Onygenales</taxon>
        <taxon>Onygenales incertae sedis</taxon>
        <taxon>Polytolypa</taxon>
    </lineage>
</organism>
<dbReference type="UniPathway" id="UPA00114"/>
<dbReference type="InterPro" id="IPR013320">
    <property type="entry name" value="ConA-like_dom_sf"/>
</dbReference>
<comment type="pathway">
    <text evidence="2 10 11">Glycan degradation; xylan degradation.</text>
</comment>
<dbReference type="Proteomes" id="UP000224634">
    <property type="component" value="Unassembled WGS sequence"/>
</dbReference>
<dbReference type="FunFam" id="2.60.120.180:FF:000001">
    <property type="entry name" value="Endo-1,4-beta-xylanase"/>
    <property type="match status" value="1"/>
</dbReference>
<feature type="domain" description="GH11" evidence="13">
    <location>
        <begin position="47"/>
        <end position="235"/>
    </location>
</feature>
<feature type="active site" description="Nucleophile" evidence="10">
    <location>
        <position position="131"/>
    </location>
</feature>
<evidence type="ECO:0000256" key="1">
    <source>
        <dbReference type="ARBA" id="ARBA00000681"/>
    </source>
</evidence>
<evidence type="ECO:0000259" key="13">
    <source>
        <dbReference type="PROSITE" id="PS51761"/>
    </source>
</evidence>
<feature type="signal peptide" evidence="12">
    <location>
        <begin position="1"/>
        <end position="20"/>
    </location>
</feature>
<evidence type="ECO:0000313" key="14">
    <source>
        <dbReference type="EMBL" id="PGH16759.1"/>
    </source>
</evidence>
<dbReference type="GO" id="GO:0031176">
    <property type="term" value="F:endo-1,4-beta-xylanase activity"/>
    <property type="evidence" value="ECO:0007669"/>
    <property type="project" value="UniProtKB-UniRule"/>
</dbReference>
<dbReference type="PROSITE" id="PS00777">
    <property type="entry name" value="GH11_2"/>
    <property type="match status" value="1"/>
</dbReference>
<dbReference type="OrthoDB" id="2115822at2759"/>
<evidence type="ECO:0000256" key="9">
    <source>
        <dbReference type="ARBA" id="ARBA00023326"/>
    </source>
</evidence>
<keyword evidence="6 10" id="KW-0378">Hydrolase</keyword>
<evidence type="ECO:0000256" key="8">
    <source>
        <dbReference type="ARBA" id="ARBA00023295"/>
    </source>
</evidence>
<evidence type="ECO:0000256" key="7">
    <source>
        <dbReference type="ARBA" id="ARBA00023277"/>
    </source>
</evidence>
<dbReference type="PANTHER" id="PTHR46828:SF2">
    <property type="entry name" value="ENDO-1,4-BETA-XYLANASE A-RELATED"/>
    <property type="match status" value="1"/>
</dbReference>
<dbReference type="InterPro" id="IPR033123">
    <property type="entry name" value="GH11_dom"/>
</dbReference>
<comment type="similarity">
    <text evidence="3 10 11">Belongs to the glycosyl hydrolase 11 (cellulase G) family.</text>
</comment>
<dbReference type="Gene3D" id="2.60.120.180">
    <property type="match status" value="1"/>
</dbReference>
<evidence type="ECO:0000256" key="6">
    <source>
        <dbReference type="ARBA" id="ARBA00022801"/>
    </source>
</evidence>
<comment type="catalytic activity">
    <reaction evidence="1 10 11">
        <text>Endohydrolysis of (1-&gt;4)-beta-D-xylosidic linkages in xylans.</text>
        <dbReference type="EC" id="3.2.1.8"/>
    </reaction>
</comment>
<dbReference type="InterPro" id="IPR001137">
    <property type="entry name" value="Glyco_hydro_11"/>
</dbReference>
<dbReference type="AlphaFoldDB" id="A0A2B7Y6M6"/>
<evidence type="ECO:0000256" key="12">
    <source>
        <dbReference type="SAM" id="SignalP"/>
    </source>
</evidence>
<evidence type="ECO:0000256" key="5">
    <source>
        <dbReference type="ARBA" id="ARBA00022651"/>
    </source>
</evidence>
<gene>
    <name evidence="14" type="ORF">AJ80_05074</name>
</gene>
<dbReference type="GO" id="GO:0045493">
    <property type="term" value="P:xylan catabolic process"/>
    <property type="evidence" value="ECO:0007669"/>
    <property type="project" value="UniProtKB-UniRule"/>
</dbReference>
<feature type="chain" id="PRO_5013129466" description="Endo-1,4-beta-xylanase" evidence="12">
    <location>
        <begin position="21"/>
        <end position="237"/>
    </location>
</feature>
<proteinExistence type="inferred from homology"/>
<dbReference type="InterPro" id="IPR013319">
    <property type="entry name" value="GH11/12"/>
</dbReference>
<keyword evidence="9 10" id="KW-0624">Polysaccharide degradation</keyword>
<keyword evidence="12" id="KW-0732">Signal</keyword>